<dbReference type="PANTHER" id="PTHR24138:SF10">
    <property type="entry name" value="PHOSPHOLIPASE A2"/>
    <property type="match status" value="1"/>
</dbReference>
<keyword evidence="2" id="KW-0378">Hydrolase</keyword>
<feature type="short sequence motif" description="DGA/G" evidence="2">
    <location>
        <begin position="168"/>
        <end position="170"/>
    </location>
</feature>
<dbReference type="PROSITE" id="PS51635">
    <property type="entry name" value="PNPLA"/>
    <property type="match status" value="1"/>
</dbReference>
<feature type="active site" description="Nucleophile" evidence="2">
    <location>
        <position position="44"/>
    </location>
</feature>
<proteinExistence type="predicted"/>
<dbReference type="PANTHER" id="PTHR24138">
    <property type="entry name" value="INTRACELLLAR PHOSPHOLIPASE A FAMILY"/>
    <property type="match status" value="1"/>
</dbReference>
<evidence type="ECO:0000256" key="2">
    <source>
        <dbReference type="PROSITE-ProRule" id="PRU01161"/>
    </source>
</evidence>
<dbReference type="Proteomes" id="UP000306888">
    <property type="component" value="Unassembled WGS sequence"/>
</dbReference>
<dbReference type="InterPro" id="IPR047156">
    <property type="entry name" value="Teg/CotR/CapV-like"/>
</dbReference>
<dbReference type="InterPro" id="IPR002641">
    <property type="entry name" value="PNPLA_dom"/>
</dbReference>
<organism evidence="4 5">
    <name type="scientific">Clostridium sartagoforme</name>
    <dbReference type="NCBI Taxonomy" id="84031"/>
    <lineage>
        <taxon>Bacteria</taxon>
        <taxon>Bacillati</taxon>
        <taxon>Bacillota</taxon>
        <taxon>Clostridia</taxon>
        <taxon>Eubacteriales</taxon>
        <taxon>Clostridiaceae</taxon>
        <taxon>Clostridium</taxon>
    </lineage>
</organism>
<reference evidence="4 5" key="1">
    <citation type="submission" date="2019-04" db="EMBL/GenBank/DDBJ databases">
        <title>Microbes associate with the intestines of laboratory mice.</title>
        <authorList>
            <person name="Navarre W."/>
            <person name="Wong E."/>
            <person name="Huang K."/>
            <person name="Tropini C."/>
            <person name="Ng K."/>
            <person name="Yu B."/>
        </authorList>
    </citation>
    <scope>NUCLEOTIDE SEQUENCE [LARGE SCALE GENOMIC DNA]</scope>
    <source>
        <strain evidence="4 5">NM50_B9-20</strain>
    </source>
</reference>
<feature type="short sequence motif" description="GXSXG" evidence="2">
    <location>
        <begin position="42"/>
        <end position="46"/>
    </location>
</feature>
<feature type="short sequence motif" description="GXGXXG" evidence="2">
    <location>
        <begin position="11"/>
        <end position="16"/>
    </location>
</feature>
<gene>
    <name evidence="4" type="ORF">E5347_00410</name>
</gene>
<dbReference type="AlphaFoldDB" id="A0A4S2DLX0"/>
<evidence type="ECO:0000313" key="5">
    <source>
        <dbReference type="Proteomes" id="UP000306888"/>
    </source>
</evidence>
<feature type="active site" description="Proton acceptor" evidence="2">
    <location>
        <position position="168"/>
    </location>
</feature>
<evidence type="ECO:0000313" key="4">
    <source>
        <dbReference type="EMBL" id="TGY43306.1"/>
    </source>
</evidence>
<dbReference type="EMBL" id="SRYR01000001">
    <property type="protein sequence ID" value="TGY43306.1"/>
    <property type="molecule type" value="Genomic_DNA"/>
</dbReference>
<comment type="caution">
    <text evidence="4">The sequence shown here is derived from an EMBL/GenBank/DDBJ whole genome shotgun (WGS) entry which is preliminary data.</text>
</comment>
<dbReference type="SUPFAM" id="SSF52151">
    <property type="entry name" value="FabD/lysophospholipase-like"/>
    <property type="match status" value="1"/>
</dbReference>
<keyword evidence="5" id="KW-1185">Reference proteome</keyword>
<feature type="domain" description="PNPLA" evidence="3">
    <location>
        <begin position="7"/>
        <end position="181"/>
    </location>
</feature>
<dbReference type="InterPro" id="IPR016035">
    <property type="entry name" value="Acyl_Trfase/lysoPLipase"/>
</dbReference>
<keyword evidence="2" id="KW-0442">Lipid degradation</keyword>
<keyword evidence="1 2" id="KW-0443">Lipid metabolism</keyword>
<accession>A0A4S2DLX0</accession>
<dbReference type="Gene3D" id="3.40.1090.10">
    <property type="entry name" value="Cytosolic phospholipase A2 catalytic domain"/>
    <property type="match status" value="1"/>
</dbReference>
<dbReference type="GO" id="GO:0016042">
    <property type="term" value="P:lipid catabolic process"/>
    <property type="evidence" value="ECO:0007669"/>
    <property type="project" value="UniProtKB-UniRule"/>
</dbReference>
<protein>
    <submittedName>
        <fullName evidence="4">Patatin</fullName>
    </submittedName>
</protein>
<dbReference type="OrthoDB" id="9807112at2"/>
<dbReference type="Pfam" id="PF01734">
    <property type="entry name" value="Patatin"/>
    <property type="match status" value="1"/>
</dbReference>
<evidence type="ECO:0000259" key="3">
    <source>
        <dbReference type="PROSITE" id="PS51635"/>
    </source>
</evidence>
<sequence length="302" mass="34098">MKKFRILAFDGGGVKGALSLEILNRIIIKFPNFLDSIDLFAGTSTGSIIASLLAKGYDLNLINSLYTEKESKKIFSKSSLNLIRPKFQNNNLKEIVKSYFPEKFLISDFKKYIFIPTFYLGDTKTGSWFPEFFTNLPNSKTNNITAVDAIMASSAAPTFFPSYKGYIDGGVIANSPTALTILSLLESTPLLKPKDITLLSIGTGDSPERISGKTHNWGIIQWSFHPFSKMKSPLLSLLMDGMSTLEDLYSKEILKENYFRINPKVPKFIQLDDYKLIFLLREIGKSANLKDLYKFIENIYLK</sequence>
<dbReference type="RefSeq" id="WP_136003448.1">
    <property type="nucleotide sequence ID" value="NZ_SRYR01000001.1"/>
</dbReference>
<name>A0A4S2DLX0_9CLOT</name>
<evidence type="ECO:0000256" key="1">
    <source>
        <dbReference type="ARBA" id="ARBA00023098"/>
    </source>
</evidence>
<dbReference type="GO" id="GO:0016787">
    <property type="term" value="F:hydrolase activity"/>
    <property type="evidence" value="ECO:0007669"/>
    <property type="project" value="UniProtKB-UniRule"/>
</dbReference>